<dbReference type="EMBL" id="FOPZ01000002">
    <property type="protein sequence ID" value="SFH36844.1"/>
    <property type="molecule type" value="Genomic_DNA"/>
</dbReference>
<proteinExistence type="predicted"/>
<keyword evidence="2" id="KW-1185">Reference proteome</keyword>
<evidence type="ECO:0000313" key="2">
    <source>
        <dbReference type="Proteomes" id="UP000323537"/>
    </source>
</evidence>
<name>A0A1I2ZGH4_9EURY</name>
<dbReference type="AlphaFoldDB" id="A0A1I2ZGH4"/>
<protein>
    <recommendedName>
        <fullName evidence="3">MarR family transcriptional regulator</fullName>
    </recommendedName>
</protein>
<accession>A0A1I2ZGH4</accession>
<gene>
    <name evidence="1" type="ORF">SAMN04488066_10269</name>
</gene>
<organism evidence="1 2">
    <name type="scientific">Halorubrum aquaticum</name>
    <dbReference type="NCBI Taxonomy" id="387340"/>
    <lineage>
        <taxon>Archaea</taxon>
        <taxon>Methanobacteriati</taxon>
        <taxon>Methanobacteriota</taxon>
        <taxon>Stenosarchaea group</taxon>
        <taxon>Halobacteria</taxon>
        <taxon>Halobacteriales</taxon>
        <taxon>Haloferacaceae</taxon>
        <taxon>Halorubrum</taxon>
    </lineage>
</organism>
<sequence length="135" mass="14838">MSVTAVASGVSEPATRAEKVELAVELLAHLEREELALPEAMDRIETVTTNPALTREILDTAEKRGVIERENARLRIRRGGTYVEYDSQVVTREGEFECKRCGAGITTGHFVRFEAGELGPFGSSCIRKVTGRDAE</sequence>
<dbReference type="InterPro" id="IPR043870">
    <property type="entry name" value="DUF5830"/>
</dbReference>
<dbReference type="Pfam" id="PF19148">
    <property type="entry name" value="DUF5830"/>
    <property type="match status" value="1"/>
</dbReference>
<evidence type="ECO:0000313" key="1">
    <source>
        <dbReference type="EMBL" id="SFH36844.1"/>
    </source>
</evidence>
<dbReference type="Proteomes" id="UP000323537">
    <property type="component" value="Unassembled WGS sequence"/>
</dbReference>
<evidence type="ECO:0008006" key="3">
    <source>
        <dbReference type="Google" id="ProtNLM"/>
    </source>
</evidence>
<reference evidence="1 2" key="1">
    <citation type="submission" date="2016-10" db="EMBL/GenBank/DDBJ databases">
        <authorList>
            <person name="Varghese N."/>
            <person name="Submissions S."/>
        </authorList>
    </citation>
    <scope>NUCLEOTIDE SEQUENCE [LARGE SCALE GENOMIC DNA]</scope>
    <source>
        <strain evidence="1 2">CGMCC 1.6377</strain>
    </source>
</reference>